<dbReference type="PANTHER" id="PTHR35333:SF3">
    <property type="entry name" value="BETA-LACTAMASE-TYPE TRANSPEPTIDASE FOLD CONTAINING PROTEIN"/>
    <property type="match status" value="1"/>
</dbReference>
<proteinExistence type="predicted"/>
<accession>A0ABS2NT44</accession>
<dbReference type="Pfam" id="PF13354">
    <property type="entry name" value="Beta-lactamase2"/>
    <property type="match status" value="1"/>
</dbReference>
<evidence type="ECO:0000313" key="3">
    <source>
        <dbReference type="EMBL" id="MBM7616125.1"/>
    </source>
</evidence>
<feature type="domain" description="Beta-lactamase class A catalytic" evidence="2">
    <location>
        <begin position="27"/>
        <end position="304"/>
    </location>
</feature>
<feature type="coiled-coil region" evidence="1">
    <location>
        <begin position="169"/>
        <end position="219"/>
    </location>
</feature>
<dbReference type="Proteomes" id="UP001314796">
    <property type="component" value="Unassembled WGS sequence"/>
</dbReference>
<comment type="caution">
    <text evidence="3">The sequence shown here is derived from an EMBL/GenBank/DDBJ whole genome shotgun (WGS) entry which is preliminary data.</text>
</comment>
<keyword evidence="4" id="KW-1185">Reference proteome</keyword>
<dbReference type="SUPFAM" id="SSF56601">
    <property type="entry name" value="beta-lactamase/transpeptidase-like"/>
    <property type="match status" value="1"/>
</dbReference>
<dbReference type="RefSeq" id="WP_204404046.1">
    <property type="nucleotide sequence ID" value="NZ_JAFBEE010000025.1"/>
</dbReference>
<keyword evidence="3" id="KW-0378">Hydrolase</keyword>
<protein>
    <submittedName>
        <fullName evidence="3">Beta-lactamase class A</fullName>
        <ecNumber evidence="3">3.5.2.6</ecNumber>
    </submittedName>
</protein>
<dbReference type="Gene3D" id="3.40.710.10">
    <property type="entry name" value="DD-peptidase/beta-lactamase superfamily"/>
    <property type="match status" value="1"/>
</dbReference>
<dbReference type="EMBL" id="JAFBEE010000025">
    <property type="protein sequence ID" value="MBM7616125.1"/>
    <property type="molecule type" value="Genomic_DNA"/>
</dbReference>
<dbReference type="InterPro" id="IPR000871">
    <property type="entry name" value="Beta-lactam_class-A"/>
</dbReference>
<keyword evidence="1" id="KW-0175">Coiled coil</keyword>
<dbReference type="PANTHER" id="PTHR35333">
    <property type="entry name" value="BETA-LACTAMASE"/>
    <property type="match status" value="1"/>
</dbReference>
<evidence type="ECO:0000256" key="1">
    <source>
        <dbReference type="SAM" id="Coils"/>
    </source>
</evidence>
<dbReference type="InterPro" id="IPR012338">
    <property type="entry name" value="Beta-lactam/transpept-like"/>
</dbReference>
<evidence type="ECO:0000259" key="2">
    <source>
        <dbReference type="Pfam" id="PF13354"/>
    </source>
</evidence>
<name>A0ABS2NT44_9FIRM</name>
<dbReference type="EC" id="3.5.2.6" evidence="3"/>
<evidence type="ECO:0000313" key="4">
    <source>
        <dbReference type="Proteomes" id="UP001314796"/>
    </source>
</evidence>
<dbReference type="GO" id="GO:0008800">
    <property type="term" value="F:beta-lactamase activity"/>
    <property type="evidence" value="ECO:0007669"/>
    <property type="project" value="UniProtKB-EC"/>
</dbReference>
<reference evidence="3 4" key="1">
    <citation type="submission" date="2021-01" db="EMBL/GenBank/DDBJ databases">
        <title>Genomic Encyclopedia of Type Strains, Phase IV (KMG-IV): sequencing the most valuable type-strain genomes for metagenomic binning, comparative biology and taxonomic classification.</title>
        <authorList>
            <person name="Goeker M."/>
        </authorList>
    </citation>
    <scope>NUCLEOTIDE SEQUENCE [LARGE SCALE GENOMIC DNA]</scope>
    <source>
        <strain evidence="3 4">DSM 25890</strain>
    </source>
</reference>
<dbReference type="InterPro" id="IPR045155">
    <property type="entry name" value="Beta-lactam_cat"/>
</dbReference>
<sequence length="334" mass="37464">MKTLASLKPLEMTIQRMIEPIDGTVAVYIKDLDTQEEIEIGVMERFHAASMIKVPLLYEALRQLEMGKLNLEEKYKLQQEEKVGGCGVLQLLGEGLEVTLEDLLHLMIDISDNTATNMLLDIVGKDEVNQTLRRLGIEDTLLARKLMVVAPGVYSYTTAKDMGRLFEVIEQNRIKVEEVLEEVLKEQEELKAELKAEVKKEETLKLQETEKSANRVNEKASKKAIKILLAQQMNDRLSYELNLCGACNHRVGHENTCSQCGAAISDVDTNPVPFAHKTGEIVGVVHDGGIMYLDNRRIVIVVLTKGLQNNEIGHKLLRDIGVEVYEGLGSRDLK</sequence>
<gene>
    <name evidence="3" type="ORF">JOC73_002701</name>
</gene>
<organism evidence="3 4">
    <name type="scientific">Alkaliphilus hydrothermalis</name>
    <dbReference type="NCBI Taxonomy" id="1482730"/>
    <lineage>
        <taxon>Bacteria</taxon>
        <taxon>Bacillati</taxon>
        <taxon>Bacillota</taxon>
        <taxon>Clostridia</taxon>
        <taxon>Peptostreptococcales</taxon>
        <taxon>Natronincolaceae</taxon>
        <taxon>Alkaliphilus</taxon>
    </lineage>
</organism>